<dbReference type="InterPro" id="IPR032713">
    <property type="entry name" value="EmrE"/>
</dbReference>
<sequence>MREGGRPSFYLLIAAGILASAFFSLTFIINQSLSLANASWQWTAALRYFFMVPLLGALLRVTGKGELTRITRVVGKNPTPWIIGGTVGFGFFYAPLTFAAAYGPAWLVAGTWQLTILIGGLLEPWLRKNPDHQTAIPWHTLRVSSVILLGIGLLQWSHVSKTSNWARVLPLVIPLLIAATAYPVGNRWMLAHRASSLGTVARTYGMTLGSLPFWLAVAVWGYLRAGWPTTGQLVQSILVALSSGVIATLLFYWATEKAYARPDQLAAVEATQSAEVVFAAIGAVLILGQPWPSVMALIGIGCIVIGLMWHSLSSHKKPRLASSRNQDSA</sequence>
<reference evidence="3" key="1">
    <citation type="submission" date="2011-12" db="EMBL/GenBank/DDBJ databases">
        <title>The complete genome of chromosome of Sulfobacillus acidophilus DSM 10332.</title>
        <authorList>
            <person name="Lucas S."/>
            <person name="Han J."/>
            <person name="Lapidus A."/>
            <person name="Bruce D."/>
            <person name="Goodwin L."/>
            <person name="Pitluck S."/>
            <person name="Peters L."/>
            <person name="Kyrpides N."/>
            <person name="Mavromatis K."/>
            <person name="Ivanova N."/>
            <person name="Mikhailova N."/>
            <person name="Chertkov O."/>
            <person name="Saunders E."/>
            <person name="Detter J.C."/>
            <person name="Tapia R."/>
            <person name="Han C."/>
            <person name="Land M."/>
            <person name="Hauser L."/>
            <person name="Markowitz V."/>
            <person name="Cheng J.-F."/>
            <person name="Hugenholtz P."/>
            <person name="Woyke T."/>
            <person name="Wu D."/>
            <person name="Pukall R."/>
            <person name="Gehrich-Schroeter G."/>
            <person name="Schneider S."/>
            <person name="Klenk H.-P."/>
            <person name="Eisen J.A."/>
        </authorList>
    </citation>
    <scope>NUCLEOTIDE SEQUENCE [LARGE SCALE GENOMIC DNA]</scope>
    <source>
        <strain evidence="3">ATCC 700253 / DSM 10332 / NAL</strain>
    </source>
</reference>
<dbReference type="STRING" id="679936.Sulac_1750"/>
<feature type="transmembrane region" description="Helical" evidence="1">
    <location>
        <begin position="81"/>
        <end position="100"/>
    </location>
</feature>
<dbReference type="Pfam" id="PF13536">
    <property type="entry name" value="EmrE"/>
    <property type="match status" value="1"/>
</dbReference>
<feature type="transmembrane region" description="Helical" evidence="1">
    <location>
        <begin position="204"/>
        <end position="223"/>
    </location>
</feature>
<evidence type="ECO:0000256" key="1">
    <source>
        <dbReference type="SAM" id="Phobius"/>
    </source>
</evidence>
<organism evidence="2 3">
    <name type="scientific">Sulfobacillus acidophilus (strain ATCC 700253 / DSM 10332 / NAL)</name>
    <dbReference type="NCBI Taxonomy" id="679936"/>
    <lineage>
        <taxon>Bacteria</taxon>
        <taxon>Bacillati</taxon>
        <taxon>Bacillota</taxon>
        <taxon>Clostridia</taxon>
        <taxon>Eubacteriales</taxon>
        <taxon>Clostridiales Family XVII. Incertae Sedis</taxon>
        <taxon>Sulfobacillus</taxon>
    </lineage>
</organism>
<keyword evidence="1" id="KW-0472">Membrane</keyword>
<dbReference type="SUPFAM" id="SSF103481">
    <property type="entry name" value="Multidrug resistance efflux transporter EmrE"/>
    <property type="match status" value="1"/>
</dbReference>
<accession>G8TZK3</accession>
<feature type="transmembrane region" description="Helical" evidence="1">
    <location>
        <begin position="165"/>
        <end position="184"/>
    </location>
</feature>
<feature type="transmembrane region" description="Helical" evidence="1">
    <location>
        <begin position="294"/>
        <end position="312"/>
    </location>
</feature>
<feature type="transmembrane region" description="Helical" evidence="1">
    <location>
        <begin position="106"/>
        <end position="126"/>
    </location>
</feature>
<dbReference type="PATRIC" id="fig|679936.5.peg.1815"/>
<gene>
    <name evidence="2" type="ordered locus">Sulac_1750</name>
</gene>
<evidence type="ECO:0000313" key="2">
    <source>
        <dbReference type="EMBL" id="AEW05243.1"/>
    </source>
</evidence>
<dbReference type="Proteomes" id="UP000005439">
    <property type="component" value="Chromosome"/>
</dbReference>
<protein>
    <recommendedName>
        <fullName evidence="4">Multidrug resistance efflux transporter family protein</fullName>
    </recommendedName>
</protein>
<feature type="transmembrane region" description="Helical" evidence="1">
    <location>
        <begin position="235"/>
        <end position="254"/>
    </location>
</feature>
<dbReference type="HOGENOM" id="CLU_054358_0_0_9"/>
<dbReference type="EMBL" id="CP003179">
    <property type="protein sequence ID" value="AEW05243.1"/>
    <property type="molecule type" value="Genomic_DNA"/>
</dbReference>
<keyword evidence="1" id="KW-1133">Transmembrane helix</keyword>
<dbReference type="KEGG" id="sap:Sulac_1750"/>
<evidence type="ECO:0008006" key="4">
    <source>
        <dbReference type="Google" id="ProtNLM"/>
    </source>
</evidence>
<dbReference type="AlphaFoldDB" id="G8TZK3"/>
<feature type="transmembrane region" description="Helical" evidence="1">
    <location>
        <begin position="9"/>
        <end position="29"/>
    </location>
</feature>
<keyword evidence="1" id="KW-0812">Transmembrane</keyword>
<name>G8TZK3_SULAD</name>
<feature type="transmembrane region" description="Helical" evidence="1">
    <location>
        <begin position="41"/>
        <end position="61"/>
    </location>
</feature>
<proteinExistence type="predicted"/>
<feature type="transmembrane region" description="Helical" evidence="1">
    <location>
        <begin position="266"/>
        <end position="288"/>
    </location>
</feature>
<keyword evidence="3" id="KW-1185">Reference proteome</keyword>
<evidence type="ECO:0000313" key="3">
    <source>
        <dbReference type="Proteomes" id="UP000005439"/>
    </source>
</evidence>
<reference evidence="2 3" key="2">
    <citation type="journal article" date="2012" name="Stand. Genomic Sci.">
        <title>Complete genome sequence of the moderately thermophilic mineral-sulfide-oxidizing firmicute Sulfobacillus acidophilus type strain (NAL(T)).</title>
        <authorList>
            <person name="Anderson I."/>
            <person name="Chertkov O."/>
            <person name="Chen A."/>
            <person name="Saunders E."/>
            <person name="Lapidus A."/>
            <person name="Nolan M."/>
            <person name="Lucas S."/>
            <person name="Hammon N."/>
            <person name="Deshpande S."/>
            <person name="Cheng J.F."/>
            <person name="Han C."/>
            <person name="Tapia R."/>
            <person name="Goodwin L.A."/>
            <person name="Pitluck S."/>
            <person name="Liolios K."/>
            <person name="Pagani I."/>
            <person name="Ivanova N."/>
            <person name="Mikhailova N."/>
            <person name="Pati A."/>
            <person name="Palaniappan K."/>
            <person name="Land M."/>
            <person name="Pan C."/>
            <person name="Rohde M."/>
            <person name="Pukall R."/>
            <person name="Goker M."/>
            <person name="Detter J.C."/>
            <person name="Woyke T."/>
            <person name="Bristow J."/>
            <person name="Eisen J.A."/>
            <person name="Markowitz V."/>
            <person name="Hugenholtz P."/>
            <person name="Kyrpides N.C."/>
            <person name="Klenk H.P."/>
            <person name="Mavromatis K."/>
        </authorList>
    </citation>
    <scope>NUCLEOTIDE SEQUENCE [LARGE SCALE GENOMIC DNA]</scope>
    <source>
        <strain evidence="3">ATCC 700253 / DSM 10332 / NAL</strain>
    </source>
</reference>
<feature type="transmembrane region" description="Helical" evidence="1">
    <location>
        <begin position="138"/>
        <end position="159"/>
    </location>
</feature>
<dbReference type="InterPro" id="IPR037185">
    <property type="entry name" value="EmrE-like"/>
</dbReference>